<dbReference type="Pfam" id="PF05656">
    <property type="entry name" value="DUF805"/>
    <property type="match status" value="1"/>
</dbReference>
<dbReference type="Proteomes" id="UP000234329">
    <property type="component" value="Unassembled WGS sequence"/>
</dbReference>
<sequence length="148" mass="16673">MQLMTLTPLQEIKIMLLIDNYIRTVTQNYFCFDGRMQRVEYWLFVLANLIILFVLAIIMALLSLIFGMNGQGPAVFFGGGAIVYGIFVLAMLLPSLGAQVRRLHDVDLSGWLVLLYFIPYLNVIFASILLALLALQAHPNGAKYGPYR</sequence>
<feature type="transmembrane region" description="Helical" evidence="1">
    <location>
        <begin position="41"/>
        <end position="67"/>
    </location>
</feature>
<evidence type="ECO:0000313" key="2">
    <source>
        <dbReference type="EMBL" id="PKY09901.1"/>
    </source>
</evidence>
<gene>
    <name evidence="2" type="ORF">B1757_12605</name>
</gene>
<dbReference type="PANTHER" id="PTHR34980:SF2">
    <property type="entry name" value="INNER MEMBRANE PROTEIN YHAH-RELATED"/>
    <property type="match status" value="1"/>
</dbReference>
<feature type="transmembrane region" description="Helical" evidence="1">
    <location>
        <begin position="74"/>
        <end position="93"/>
    </location>
</feature>
<feature type="transmembrane region" description="Helical" evidence="1">
    <location>
        <begin position="113"/>
        <end position="135"/>
    </location>
</feature>
<keyword evidence="1" id="KW-0472">Membrane</keyword>
<name>A0A2I1DJ47_9PROT</name>
<dbReference type="AlphaFoldDB" id="A0A2I1DJ47"/>
<protein>
    <recommendedName>
        <fullName evidence="4">DUF805 domain-containing protein</fullName>
    </recommendedName>
</protein>
<dbReference type="GO" id="GO:0005886">
    <property type="term" value="C:plasma membrane"/>
    <property type="evidence" value="ECO:0007669"/>
    <property type="project" value="TreeGrafter"/>
</dbReference>
<keyword evidence="1" id="KW-1133">Transmembrane helix</keyword>
<organism evidence="2 3">
    <name type="scientific">Acidithiobacillus marinus</name>
    <dbReference type="NCBI Taxonomy" id="187490"/>
    <lineage>
        <taxon>Bacteria</taxon>
        <taxon>Pseudomonadati</taxon>
        <taxon>Pseudomonadota</taxon>
        <taxon>Acidithiobacillia</taxon>
        <taxon>Acidithiobacillales</taxon>
        <taxon>Acidithiobacillaceae</taxon>
        <taxon>Acidithiobacillus</taxon>
    </lineage>
</organism>
<evidence type="ECO:0008006" key="4">
    <source>
        <dbReference type="Google" id="ProtNLM"/>
    </source>
</evidence>
<dbReference type="PANTHER" id="PTHR34980">
    <property type="entry name" value="INNER MEMBRANE PROTEIN-RELATED-RELATED"/>
    <property type="match status" value="1"/>
</dbReference>
<evidence type="ECO:0000313" key="3">
    <source>
        <dbReference type="Proteomes" id="UP000234329"/>
    </source>
</evidence>
<accession>A0A2I1DJ47</accession>
<dbReference type="EMBL" id="MXAV01000046">
    <property type="protein sequence ID" value="PKY09901.1"/>
    <property type="molecule type" value="Genomic_DNA"/>
</dbReference>
<reference evidence="2 3" key="1">
    <citation type="submission" date="2017-03" db="EMBL/GenBank/DDBJ databases">
        <title>Draft genime sequence of the acidophilic sulfur-oxidizing bacterium Acidithiobacillus sp. SH, isolated from seawater.</title>
        <authorList>
            <person name="Sharmin S."/>
            <person name="Tokuhisa M."/>
            <person name="Kanao T."/>
            <person name="Kamimura K."/>
        </authorList>
    </citation>
    <scope>NUCLEOTIDE SEQUENCE [LARGE SCALE GENOMIC DNA]</scope>
    <source>
        <strain evidence="2 3">SH</strain>
    </source>
</reference>
<evidence type="ECO:0000256" key="1">
    <source>
        <dbReference type="SAM" id="Phobius"/>
    </source>
</evidence>
<comment type="caution">
    <text evidence="2">The sequence shown here is derived from an EMBL/GenBank/DDBJ whole genome shotgun (WGS) entry which is preliminary data.</text>
</comment>
<dbReference type="FunCoup" id="A0A2I1DJ47">
    <property type="interactions" value="24"/>
</dbReference>
<dbReference type="InterPro" id="IPR008523">
    <property type="entry name" value="DUF805"/>
</dbReference>
<keyword evidence="1" id="KW-0812">Transmembrane</keyword>
<dbReference type="InParanoid" id="A0A2I1DJ47"/>
<proteinExistence type="predicted"/>
<keyword evidence="3" id="KW-1185">Reference proteome</keyword>